<name>A0A9D1Q1H0_9FIRM</name>
<dbReference type="Proteomes" id="UP000823990">
    <property type="component" value="Unassembled WGS sequence"/>
</dbReference>
<keyword evidence="1" id="KW-0813">Transport</keyword>
<keyword evidence="3 5" id="KW-0067">ATP-binding</keyword>
<dbReference type="SMART" id="SM00382">
    <property type="entry name" value="AAA"/>
    <property type="match status" value="1"/>
</dbReference>
<dbReference type="PANTHER" id="PTHR42788:SF13">
    <property type="entry name" value="ALIPHATIC SULFONATES IMPORT ATP-BINDING PROTEIN SSUB"/>
    <property type="match status" value="1"/>
</dbReference>
<reference evidence="5" key="2">
    <citation type="submission" date="2021-04" db="EMBL/GenBank/DDBJ databases">
        <authorList>
            <person name="Gilroy R."/>
        </authorList>
    </citation>
    <scope>NUCLEOTIDE SEQUENCE</scope>
    <source>
        <strain evidence="5">12435</strain>
    </source>
</reference>
<dbReference type="PANTHER" id="PTHR42788">
    <property type="entry name" value="TAURINE IMPORT ATP-BINDING PROTEIN-RELATED"/>
    <property type="match status" value="1"/>
</dbReference>
<protein>
    <submittedName>
        <fullName evidence="5">ABC transporter ATP-binding protein</fullName>
    </submittedName>
</protein>
<reference evidence="5" key="1">
    <citation type="journal article" date="2021" name="PeerJ">
        <title>Extensive microbial diversity within the chicken gut microbiome revealed by metagenomics and culture.</title>
        <authorList>
            <person name="Gilroy R."/>
            <person name="Ravi A."/>
            <person name="Getino M."/>
            <person name="Pursley I."/>
            <person name="Horton D.L."/>
            <person name="Alikhan N.F."/>
            <person name="Baker D."/>
            <person name="Gharbi K."/>
            <person name="Hall N."/>
            <person name="Watson M."/>
            <person name="Adriaenssens E.M."/>
            <person name="Foster-Nyarko E."/>
            <person name="Jarju S."/>
            <person name="Secka A."/>
            <person name="Antonio M."/>
            <person name="Oren A."/>
            <person name="Chaudhuri R.R."/>
            <person name="La Ragione R."/>
            <person name="Hildebrand F."/>
            <person name="Pallen M.J."/>
        </authorList>
    </citation>
    <scope>NUCLEOTIDE SEQUENCE</scope>
    <source>
        <strain evidence="5">12435</strain>
    </source>
</reference>
<dbReference type="GO" id="GO:0016887">
    <property type="term" value="F:ATP hydrolysis activity"/>
    <property type="evidence" value="ECO:0007669"/>
    <property type="project" value="InterPro"/>
</dbReference>
<dbReference type="AlphaFoldDB" id="A0A9D1Q1H0"/>
<evidence type="ECO:0000313" key="5">
    <source>
        <dbReference type="EMBL" id="HIW02996.1"/>
    </source>
</evidence>
<proteinExistence type="predicted"/>
<dbReference type="PROSITE" id="PS00211">
    <property type="entry name" value="ABC_TRANSPORTER_1"/>
    <property type="match status" value="1"/>
</dbReference>
<dbReference type="InterPro" id="IPR050166">
    <property type="entry name" value="ABC_transporter_ATP-bind"/>
</dbReference>
<dbReference type="GO" id="GO:0005524">
    <property type="term" value="F:ATP binding"/>
    <property type="evidence" value="ECO:0007669"/>
    <property type="project" value="UniProtKB-KW"/>
</dbReference>
<evidence type="ECO:0000259" key="4">
    <source>
        <dbReference type="PROSITE" id="PS50893"/>
    </source>
</evidence>
<organism evidence="5 6">
    <name type="scientific">Candidatus Protoclostridium stercorigallinarum</name>
    <dbReference type="NCBI Taxonomy" id="2838741"/>
    <lineage>
        <taxon>Bacteria</taxon>
        <taxon>Bacillati</taxon>
        <taxon>Bacillota</taxon>
        <taxon>Clostridia</taxon>
        <taxon>Candidatus Protoclostridium</taxon>
    </lineage>
</organism>
<dbReference type="InterPro" id="IPR027417">
    <property type="entry name" value="P-loop_NTPase"/>
</dbReference>
<dbReference type="SUPFAM" id="SSF52540">
    <property type="entry name" value="P-loop containing nucleoside triphosphate hydrolases"/>
    <property type="match status" value="1"/>
</dbReference>
<evidence type="ECO:0000313" key="6">
    <source>
        <dbReference type="Proteomes" id="UP000823990"/>
    </source>
</evidence>
<dbReference type="EMBL" id="DXHS01000110">
    <property type="protein sequence ID" value="HIW02996.1"/>
    <property type="molecule type" value="Genomic_DNA"/>
</dbReference>
<sequence>MNEMLTLDGVALSYHTAEGETEALKNVSFSARRGEFLSIVGPSGCGKTTILSVVAGLLRPTAGTVLLDGRPVGAPNGEAGYMLQRDTLFEWLTVSANTLLGLKVQKKLTDETRAYAMSLIDKYGLGEFADSYPTRLSGGMRQRAALVRTLAFRPKLLLLDEPFGALDFQTRSDVAEDVRAIIAEEGVTTLLVTHDIPEAVCMGDRVIVLSPRPAEVRAAVTVDIPGSPARRRAAARTNELCEEIWRLLRER</sequence>
<evidence type="ECO:0000256" key="2">
    <source>
        <dbReference type="ARBA" id="ARBA00022741"/>
    </source>
</evidence>
<dbReference type="InterPro" id="IPR017871">
    <property type="entry name" value="ABC_transporter-like_CS"/>
</dbReference>
<evidence type="ECO:0000256" key="3">
    <source>
        <dbReference type="ARBA" id="ARBA00022840"/>
    </source>
</evidence>
<dbReference type="CDD" id="cd03293">
    <property type="entry name" value="ABC_NrtD_SsuB_transporters"/>
    <property type="match status" value="1"/>
</dbReference>
<dbReference type="InterPro" id="IPR003439">
    <property type="entry name" value="ABC_transporter-like_ATP-bd"/>
</dbReference>
<feature type="domain" description="ABC transporter" evidence="4">
    <location>
        <begin position="5"/>
        <end position="236"/>
    </location>
</feature>
<gene>
    <name evidence="5" type="ORF">H9892_06620</name>
</gene>
<dbReference type="PROSITE" id="PS50893">
    <property type="entry name" value="ABC_TRANSPORTER_2"/>
    <property type="match status" value="1"/>
</dbReference>
<accession>A0A9D1Q1H0</accession>
<evidence type="ECO:0000256" key="1">
    <source>
        <dbReference type="ARBA" id="ARBA00022448"/>
    </source>
</evidence>
<dbReference type="Pfam" id="PF00005">
    <property type="entry name" value="ABC_tran"/>
    <property type="match status" value="1"/>
</dbReference>
<dbReference type="Gene3D" id="3.40.50.300">
    <property type="entry name" value="P-loop containing nucleotide triphosphate hydrolases"/>
    <property type="match status" value="1"/>
</dbReference>
<keyword evidence="2" id="KW-0547">Nucleotide-binding</keyword>
<comment type="caution">
    <text evidence="5">The sequence shown here is derived from an EMBL/GenBank/DDBJ whole genome shotgun (WGS) entry which is preliminary data.</text>
</comment>
<dbReference type="InterPro" id="IPR003593">
    <property type="entry name" value="AAA+_ATPase"/>
</dbReference>